<dbReference type="AlphaFoldDB" id="A0A382YYD1"/>
<accession>A0A382YYD1</accession>
<gene>
    <name evidence="1" type="ORF">METZ01_LOCUS441116</name>
</gene>
<sequence length="112" mass="11183">MSTITLRSVKGSPLTNTEVDNNFTNLNTDKYQSGDNVSAGTISGSTITATSTLTVGGGSILSQDASVTAAGANQGAATALTKTYNIVDTAASADLGIKLPDVAAGLEAFILN</sequence>
<protein>
    <submittedName>
        <fullName evidence="1">Uncharacterized protein</fullName>
    </submittedName>
</protein>
<proteinExistence type="predicted"/>
<name>A0A382YYD1_9ZZZZ</name>
<dbReference type="EMBL" id="UINC01179539">
    <property type="protein sequence ID" value="SVD88262.1"/>
    <property type="molecule type" value="Genomic_DNA"/>
</dbReference>
<feature type="non-terminal residue" evidence="1">
    <location>
        <position position="112"/>
    </location>
</feature>
<reference evidence="1" key="1">
    <citation type="submission" date="2018-05" db="EMBL/GenBank/DDBJ databases">
        <authorList>
            <person name="Lanie J.A."/>
            <person name="Ng W.-L."/>
            <person name="Kazmierczak K.M."/>
            <person name="Andrzejewski T.M."/>
            <person name="Davidsen T.M."/>
            <person name="Wayne K.J."/>
            <person name="Tettelin H."/>
            <person name="Glass J.I."/>
            <person name="Rusch D."/>
            <person name="Podicherti R."/>
            <person name="Tsui H.-C.T."/>
            <person name="Winkler M.E."/>
        </authorList>
    </citation>
    <scope>NUCLEOTIDE SEQUENCE</scope>
</reference>
<organism evidence="1">
    <name type="scientific">marine metagenome</name>
    <dbReference type="NCBI Taxonomy" id="408172"/>
    <lineage>
        <taxon>unclassified sequences</taxon>
        <taxon>metagenomes</taxon>
        <taxon>ecological metagenomes</taxon>
    </lineage>
</organism>
<evidence type="ECO:0000313" key="1">
    <source>
        <dbReference type="EMBL" id="SVD88262.1"/>
    </source>
</evidence>